<organism evidence="2 3">
    <name type="scientific">Liparis tanakae</name>
    <name type="common">Tanaka's snailfish</name>
    <dbReference type="NCBI Taxonomy" id="230148"/>
    <lineage>
        <taxon>Eukaryota</taxon>
        <taxon>Metazoa</taxon>
        <taxon>Chordata</taxon>
        <taxon>Craniata</taxon>
        <taxon>Vertebrata</taxon>
        <taxon>Euteleostomi</taxon>
        <taxon>Actinopterygii</taxon>
        <taxon>Neopterygii</taxon>
        <taxon>Teleostei</taxon>
        <taxon>Neoteleostei</taxon>
        <taxon>Acanthomorphata</taxon>
        <taxon>Eupercaria</taxon>
        <taxon>Perciformes</taxon>
        <taxon>Cottioidei</taxon>
        <taxon>Cottales</taxon>
        <taxon>Liparidae</taxon>
        <taxon>Liparis</taxon>
    </lineage>
</organism>
<comment type="caution">
    <text evidence="2">The sequence shown here is derived from an EMBL/GenBank/DDBJ whole genome shotgun (WGS) entry which is preliminary data.</text>
</comment>
<accession>A0A4Z2GXX5</accession>
<protein>
    <submittedName>
        <fullName evidence="2">Uncharacterized protein</fullName>
    </submittedName>
</protein>
<evidence type="ECO:0000313" key="2">
    <source>
        <dbReference type="EMBL" id="TNN57454.1"/>
    </source>
</evidence>
<gene>
    <name evidence="2" type="ORF">EYF80_032278</name>
</gene>
<proteinExistence type="predicted"/>
<evidence type="ECO:0000256" key="1">
    <source>
        <dbReference type="SAM" id="MobiDB-lite"/>
    </source>
</evidence>
<name>A0A4Z2GXX5_9TELE</name>
<reference evidence="2 3" key="1">
    <citation type="submission" date="2019-03" db="EMBL/GenBank/DDBJ databases">
        <title>First draft genome of Liparis tanakae, snailfish: a comprehensive survey of snailfish specific genes.</title>
        <authorList>
            <person name="Kim W."/>
            <person name="Song I."/>
            <person name="Jeong J.-H."/>
            <person name="Kim D."/>
            <person name="Kim S."/>
            <person name="Ryu S."/>
            <person name="Song J.Y."/>
            <person name="Lee S.K."/>
        </authorList>
    </citation>
    <scope>NUCLEOTIDE SEQUENCE [LARGE SCALE GENOMIC DNA]</scope>
    <source>
        <tissue evidence="2">Muscle</tissue>
    </source>
</reference>
<sequence length="161" mass="17714">MTLKEKRSSEAARPKQLETTVQMFEEPETTRQTQSTSFDKSTWTHCAETPPYSSSCSSGDHFALPLSATHHTAAGEGLAPPVGYGEHRTGLKTLELGFKRMQTRDDSTGSEVHPPVEQRSIPLATDKEACEVSVCRRDALRLSMTECTVELIVLSRTSTSI</sequence>
<dbReference type="Proteomes" id="UP000314294">
    <property type="component" value="Unassembled WGS sequence"/>
</dbReference>
<keyword evidence="3" id="KW-1185">Reference proteome</keyword>
<feature type="compositionally biased region" description="Polar residues" evidence="1">
    <location>
        <begin position="30"/>
        <end position="44"/>
    </location>
</feature>
<feature type="compositionally biased region" description="Basic and acidic residues" evidence="1">
    <location>
        <begin position="1"/>
        <end position="16"/>
    </location>
</feature>
<feature type="region of interest" description="Disordered" evidence="1">
    <location>
        <begin position="1"/>
        <end position="44"/>
    </location>
</feature>
<evidence type="ECO:0000313" key="3">
    <source>
        <dbReference type="Proteomes" id="UP000314294"/>
    </source>
</evidence>
<dbReference type="EMBL" id="SRLO01000404">
    <property type="protein sequence ID" value="TNN57454.1"/>
    <property type="molecule type" value="Genomic_DNA"/>
</dbReference>
<dbReference type="AlphaFoldDB" id="A0A4Z2GXX5"/>